<dbReference type="AlphaFoldDB" id="A0A8W4FMI4"/>
<dbReference type="FunFam" id="1.10.238.10:FF:000105">
    <property type="entry name" value="Actinin, alpha 1"/>
    <property type="match status" value="1"/>
</dbReference>
<dbReference type="InterPro" id="IPR018159">
    <property type="entry name" value="Spectrin/alpha-actinin"/>
</dbReference>
<keyword evidence="4" id="KW-0106">Calcium</keyword>
<keyword evidence="6" id="KW-0175">Coiled coil</keyword>
<dbReference type="FunFam" id="1.10.238.10:FF:000004">
    <property type="entry name" value="Actinin alpha 1"/>
    <property type="match status" value="1"/>
</dbReference>
<evidence type="ECO:0000256" key="6">
    <source>
        <dbReference type="SAM" id="Coils"/>
    </source>
</evidence>
<dbReference type="CDD" id="cd21214">
    <property type="entry name" value="CH_ACTN_rpt1"/>
    <property type="match status" value="1"/>
</dbReference>
<dbReference type="CDD" id="cd00176">
    <property type="entry name" value="SPEC"/>
    <property type="match status" value="1"/>
</dbReference>
<keyword evidence="11" id="KW-1267">Proteomics identification</keyword>
<dbReference type="SUPFAM" id="SSF46966">
    <property type="entry name" value="Spectrin repeat"/>
    <property type="match status" value="3"/>
</dbReference>
<dbReference type="SMART" id="SM00150">
    <property type="entry name" value="SPEC"/>
    <property type="match status" value="3"/>
</dbReference>
<dbReference type="InterPro" id="IPR002048">
    <property type="entry name" value="EF_hand_dom"/>
</dbReference>
<dbReference type="FunFam" id="1.20.58.60:FF:000004">
    <property type="entry name" value="Actinin alpha 1"/>
    <property type="match status" value="1"/>
</dbReference>
<dbReference type="InterPro" id="IPR036872">
    <property type="entry name" value="CH_dom_sf"/>
</dbReference>
<dbReference type="CDD" id="cd00051">
    <property type="entry name" value="EFh"/>
    <property type="match status" value="1"/>
</dbReference>
<dbReference type="Pfam" id="PF00307">
    <property type="entry name" value="CH"/>
    <property type="match status" value="2"/>
</dbReference>
<keyword evidence="3" id="KW-0677">Repeat</keyword>
<evidence type="ECO:0000256" key="3">
    <source>
        <dbReference type="ARBA" id="ARBA00022737"/>
    </source>
</evidence>
<sequence length="806" mass="92640">MDHYDSQQTNDYMQPEEDWDRDLLLDPAWEKQQRKTFTAWCNSHLRKAGTQIENIEEDFRDGLKLMLLLEVISGERLAKPERGKMRVHKISNVNKALDFIASKGVKLVSIGAEEIVDGNVKMTLGMIWTIILRFAIQDISVEETSAKEGLLLWCQRKTAPYKNVNIQNFHISWKDGLGFCALIHRHRPELIDYGKLRKDDPLTNLNTAFDVAEKYLDIPKMLDAEDIVGTARPDEKAIMTYVSSFYHAFSGAQKDINNAWGCLEQAEKGYEEWLLNEIRRLERLDHLAEKFRQKASIHEAWTDGKEAMLRQKDYETATLSEIKALLKKHEAFESDLAAHQDRVEQIAAIAQELNELDYYDSPSVNARCQKICDQWDNLGALTQKRREALERTEKLLETIDQLYLEYAKRAAPFNNWMEGAMEDLQDTFIVHTIEEIQGLTTAHEQFKATLPDADKERLAILGIHNEVSKIVQTYHVNMAGTNPYTTITPQEINGKWDHVRQLVPRRDQALTEEHARQQHNERLRKQFGAQANVIGPWIQTKMEEIGRISIEMHGTLEDQLSHLRQYEKSIVNYKPKIDQLEGDHQLIQEALIFDNKHTNYTMEHIRVGWEQLLTTIARTINEVENQILTRDAKGISQEQMNEFRASFNHFDRDHSGTLGPEEFKACLISLGYDIGNDPQKKTGMMDTDDFRACLISMGYNMGEAEFARIMSIVDPNRLGVVTFQAFIDFMSRETADTDTADQVMASFKILAGDKNYITVDELRRELPPDQAEYCIARMAPYTGPDAVPGALDYMSFSTALYGESDL</sequence>
<dbReference type="Proteomes" id="UP000008227">
    <property type="component" value="Chromosome 7"/>
</dbReference>
<feature type="domain" description="Calponin-homology (CH)" evidence="7">
    <location>
        <begin position="31"/>
        <end position="135"/>
    </location>
</feature>
<reference evidence="9" key="1">
    <citation type="journal article" date="2020" name="Gigascience">
        <title>An improved pig reference genome sequence to enable pig genetics and genomics research.</title>
        <authorList>
            <person name="Warr A."/>
            <person name="Affara N."/>
            <person name="Aken B."/>
            <person name="Beiki H."/>
            <person name="Bickhart D.M."/>
            <person name="Billis K."/>
            <person name="Chow W."/>
            <person name="Eory L."/>
            <person name="Finlayson H.A."/>
            <person name="Flicek P."/>
            <person name="Giron C.G."/>
            <person name="Griffin D.K."/>
            <person name="Hall R."/>
            <person name="Hannum G."/>
            <person name="Hourlier T."/>
            <person name="Howe K."/>
            <person name="Hume D.A."/>
            <person name="Izuogu O."/>
            <person name="Kim K."/>
            <person name="Koren S."/>
            <person name="Liu H."/>
            <person name="Manchanda N."/>
            <person name="Martin F.J."/>
            <person name="Nonneman D.J."/>
            <person name="O'Connor R.E."/>
            <person name="Phillippy A.M."/>
            <person name="Rohrer G.A."/>
            <person name="Rosen B.D."/>
            <person name="Rund L.A."/>
            <person name="Sargent C.A."/>
            <person name="Schook L.B."/>
            <person name="Schroeder S.G."/>
            <person name="Schwartz A.S."/>
            <person name="Skinner B.M."/>
            <person name="Talbot R."/>
            <person name="Tseng E."/>
            <person name="Tuggle C.K."/>
            <person name="Watson M."/>
            <person name="Smith T.P.L."/>
            <person name="Archibald A.L."/>
        </authorList>
    </citation>
    <scope>NUCLEOTIDE SEQUENCE [LARGE SCALE GENOMIC DNA]</scope>
    <source>
        <strain evidence="9">Duroc</strain>
    </source>
</reference>
<evidence type="ECO:0007829" key="11">
    <source>
        <dbReference type="PeptideAtlas" id="A0A8W4FMI4"/>
    </source>
</evidence>
<dbReference type="Pfam" id="PF13405">
    <property type="entry name" value="EF-hand_6"/>
    <property type="match status" value="1"/>
</dbReference>
<dbReference type="SUPFAM" id="SSF47576">
    <property type="entry name" value="Calponin-homology domain, CH-domain"/>
    <property type="match status" value="1"/>
</dbReference>
<evidence type="ECO:0000313" key="9">
    <source>
        <dbReference type="Ensembl" id="ENSSSCP00000079524.1"/>
    </source>
</evidence>
<organism evidence="9 10">
    <name type="scientific">Sus scrofa</name>
    <name type="common">Pig</name>
    <dbReference type="NCBI Taxonomy" id="9823"/>
    <lineage>
        <taxon>Eukaryota</taxon>
        <taxon>Metazoa</taxon>
        <taxon>Chordata</taxon>
        <taxon>Craniata</taxon>
        <taxon>Vertebrata</taxon>
        <taxon>Euteleostomi</taxon>
        <taxon>Mammalia</taxon>
        <taxon>Eutheria</taxon>
        <taxon>Laurasiatheria</taxon>
        <taxon>Artiodactyla</taxon>
        <taxon>Suina</taxon>
        <taxon>Suidae</taxon>
        <taxon>Sus</taxon>
    </lineage>
</organism>
<dbReference type="InterPro" id="IPR001589">
    <property type="entry name" value="Actinin_actin-bd_CS"/>
</dbReference>
<dbReference type="FunFam" id="1.10.418.10:FF:000001">
    <property type="entry name" value="Actinin alpha 1"/>
    <property type="match status" value="1"/>
</dbReference>
<dbReference type="InterPro" id="IPR018247">
    <property type="entry name" value="EF_Hand_1_Ca_BS"/>
</dbReference>
<dbReference type="Pfam" id="PF13833">
    <property type="entry name" value="EF-hand_8"/>
    <property type="match status" value="1"/>
</dbReference>
<dbReference type="PROSITE" id="PS00019">
    <property type="entry name" value="ACTININ_1"/>
    <property type="match status" value="1"/>
</dbReference>
<dbReference type="FunFam" id="1.20.58.60:FF:000003">
    <property type="entry name" value="Actinin, alpha 1"/>
    <property type="match status" value="1"/>
</dbReference>
<dbReference type="InterPro" id="IPR001715">
    <property type="entry name" value="CH_dom"/>
</dbReference>
<keyword evidence="2" id="KW-0479">Metal-binding</keyword>
<proteinExistence type="evidence at protein level"/>
<dbReference type="GO" id="GO:0005509">
    <property type="term" value="F:calcium ion binding"/>
    <property type="evidence" value="ECO:0007669"/>
    <property type="project" value="InterPro"/>
</dbReference>
<dbReference type="GeneTree" id="ENSGT00940000155548"/>
<dbReference type="SMART" id="SM00033">
    <property type="entry name" value="CH"/>
    <property type="match status" value="2"/>
</dbReference>
<gene>
    <name evidence="9" type="primary">ACTN1</name>
</gene>
<name>A0A8W4FMI4_PIG</name>
<dbReference type="Gene3D" id="1.20.58.60">
    <property type="match status" value="3"/>
</dbReference>
<dbReference type="FunFam" id="1.10.418.10:FF:000005">
    <property type="entry name" value="Actinin alpha 4"/>
    <property type="match status" value="1"/>
</dbReference>
<evidence type="ECO:0000256" key="2">
    <source>
        <dbReference type="ARBA" id="ARBA00022723"/>
    </source>
</evidence>
<accession>A0A8W4FMI4</accession>
<evidence type="ECO:0000259" key="8">
    <source>
        <dbReference type="PROSITE" id="PS50222"/>
    </source>
</evidence>
<reference evidence="9" key="3">
    <citation type="submission" date="2025-09" db="UniProtKB">
        <authorList>
            <consortium name="Ensembl"/>
        </authorList>
    </citation>
    <scope>IDENTIFICATION</scope>
</reference>
<feature type="domain" description="EF-hand" evidence="8">
    <location>
        <begin position="701"/>
        <end position="736"/>
    </location>
</feature>
<dbReference type="PANTHER" id="PTHR11915">
    <property type="entry name" value="SPECTRIN/FILAMIN RELATED CYTOSKELETAL PROTEIN"/>
    <property type="match status" value="1"/>
</dbReference>
<dbReference type="InterPro" id="IPR002017">
    <property type="entry name" value="Spectrin_repeat"/>
</dbReference>
<dbReference type="SUPFAM" id="SSF47473">
    <property type="entry name" value="EF-hand"/>
    <property type="match status" value="2"/>
</dbReference>
<dbReference type="PROSITE" id="PS50222">
    <property type="entry name" value="EF_HAND_2"/>
    <property type="match status" value="2"/>
</dbReference>
<dbReference type="Gene3D" id="1.10.238.10">
    <property type="entry name" value="EF-hand"/>
    <property type="match status" value="3"/>
</dbReference>
<feature type="coiled-coil region" evidence="6">
    <location>
        <begin position="322"/>
        <end position="356"/>
    </location>
</feature>
<protein>
    <submittedName>
        <fullName evidence="9">Actinin alpha 1</fullName>
    </submittedName>
</protein>
<dbReference type="Pfam" id="PF08726">
    <property type="entry name" value="EFhand_Ca_insen"/>
    <property type="match status" value="1"/>
</dbReference>
<dbReference type="PROSITE" id="PS00018">
    <property type="entry name" value="EF_HAND_1"/>
    <property type="match status" value="1"/>
</dbReference>
<dbReference type="Gene3D" id="1.10.418.10">
    <property type="entry name" value="Calponin-like domain"/>
    <property type="match status" value="2"/>
</dbReference>
<dbReference type="InterPro" id="IPR014837">
    <property type="entry name" value="EF-hand_Ca_insen"/>
</dbReference>
<dbReference type="PROSITE" id="PS00020">
    <property type="entry name" value="ACTININ_2"/>
    <property type="match status" value="1"/>
</dbReference>
<keyword evidence="5" id="KW-0009">Actin-binding</keyword>
<keyword evidence="10" id="KW-1185">Reference proteome</keyword>
<dbReference type="FunFam" id="1.20.58.60:FF:000005">
    <property type="entry name" value="Actinin alpha 1"/>
    <property type="match status" value="1"/>
</dbReference>
<evidence type="ECO:0000256" key="5">
    <source>
        <dbReference type="ARBA" id="ARBA00023203"/>
    </source>
</evidence>
<comment type="similarity">
    <text evidence="1">Belongs to the alpha-actinin family.</text>
</comment>
<evidence type="ECO:0000313" key="10">
    <source>
        <dbReference type="Proteomes" id="UP000008227"/>
    </source>
</evidence>
<evidence type="ECO:0000256" key="1">
    <source>
        <dbReference type="ARBA" id="ARBA00010255"/>
    </source>
</evidence>
<dbReference type="PROSITE" id="PS50021">
    <property type="entry name" value="CH"/>
    <property type="match status" value="2"/>
</dbReference>
<evidence type="ECO:0000259" key="7">
    <source>
        <dbReference type="PROSITE" id="PS50021"/>
    </source>
</evidence>
<feature type="domain" description="EF-hand" evidence="8">
    <location>
        <begin position="638"/>
        <end position="673"/>
    </location>
</feature>
<dbReference type="Ensembl" id="ENSSSCT00000103147.1">
    <property type="protein sequence ID" value="ENSSSCP00000079524.1"/>
    <property type="gene ID" value="ENSSSCG00000036702.3"/>
</dbReference>
<dbReference type="InterPro" id="IPR011992">
    <property type="entry name" value="EF-hand-dom_pair"/>
</dbReference>
<dbReference type="CDD" id="cd21216">
    <property type="entry name" value="CH_ACTN_rpt2"/>
    <property type="match status" value="1"/>
</dbReference>
<dbReference type="FunFam" id="1.10.238.10:FF:000113">
    <property type="entry name" value="Actinin alpha 1"/>
    <property type="match status" value="1"/>
</dbReference>
<reference evidence="9" key="2">
    <citation type="submission" date="2025-08" db="UniProtKB">
        <authorList>
            <consortium name="Ensembl"/>
        </authorList>
    </citation>
    <scope>IDENTIFICATION</scope>
</reference>
<dbReference type="SMART" id="SM01184">
    <property type="entry name" value="efhand_Ca_insen"/>
    <property type="match status" value="1"/>
</dbReference>
<dbReference type="SMART" id="SM00054">
    <property type="entry name" value="EFh"/>
    <property type="match status" value="2"/>
</dbReference>
<dbReference type="GO" id="GO:0003779">
    <property type="term" value="F:actin binding"/>
    <property type="evidence" value="ECO:0007669"/>
    <property type="project" value="UniProtKB-KW"/>
</dbReference>
<feature type="domain" description="Calponin-homology (CH)" evidence="7">
    <location>
        <begin position="144"/>
        <end position="250"/>
    </location>
</feature>
<dbReference type="Pfam" id="PF00435">
    <property type="entry name" value="Spectrin"/>
    <property type="match status" value="3"/>
</dbReference>
<evidence type="ECO:0000256" key="4">
    <source>
        <dbReference type="ARBA" id="ARBA00022837"/>
    </source>
</evidence>